<feature type="region of interest" description="Disordered" evidence="1">
    <location>
        <begin position="305"/>
        <end position="417"/>
    </location>
</feature>
<feature type="compositionally biased region" description="Basic residues" evidence="1">
    <location>
        <begin position="353"/>
        <end position="369"/>
    </location>
</feature>
<feature type="compositionally biased region" description="Pro residues" evidence="1">
    <location>
        <begin position="338"/>
        <end position="350"/>
    </location>
</feature>
<proteinExistence type="predicted"/>
<feature type="compositionally biased region" description="Low complexity" evidence="1">
    <location>
        <begin position="643"/>
        <end position="657"/>
    </location>
</feature>
<feature type="region of interest" description="Disordered" evidence="1">
    <location>
        <begin position="255"/>
        <end position="277"/>
    </location>
</feature>
<dbReference type="Gene3D" id="1.10.555.10">
    <property type="entry name" value="Rho GTPase activation protein"/>
    <property type="match status" value="2"/>
</dbReference>
<dbReference type="EMBL" id="JAHDVG010000469">
    <property type="protein sequence ID" value="KAH1180876.1"/>
    <property type="molecule type" value="Genomic_DNA"/>
</dbReference>
<reference evidence="3" key="1">
    <citation type="submission" date="2021-09" db="EMBL/GenBank/DDBJ databases">
        <title>The genome of Mauremys mutica provides insights into the evolution of semi-aquatic lifestyle.</title>
        <authorList>
            <person name="Gong S."/>
            <person name="Gao Y."/>
        </authorList>
    </citation>
    <scope>NUCLEOTIDE SEQUENCE</scope>
    <source>
        <strain evidence="3">MM-2020</strain>
        <tissue evidence="3">Muscle</tissue>
    </source>
</reference>
<protein>
    <recommendedName>
        <fullName evidence="2">Rho-GAP domain-containing protein</fullName>
    </recommendedName>
</protein>
<comment type="caution">
    <text evidence="3">The sequence shown here is derived from an EMBL/GenBank/DDBJ whole genome shotgun (WGS) entry which is preliminary data.</text>
</comment>
<dbReference type="AlphaFoldDB" id="A0A9D3XJU2"/>
<evidence type="ECO:0000256" key="1">
    <source>
        <dbReference type="SAM" id="MobiDB-lite"/>
    </source>
</evidence>
<dbReference type="GO" id="GO:0007165">
    <property type="term" value="P:signal transduction"/>
    <property type="evidence" value="ECO:0007669"/>
    <property type="project" value="InterPro"/>
</dbReference>
<dbReference type="Pfam" id="PF00620">
    <property type="entry name" value="RhoGAP"/>
    <property type="match status" value="1"/>
</dbReference>
<dbReference type="GO" id="GO:0005096">
    <property type="term" value="F:GTPase activator activity"/>
    <property type="evidence" value="ECO:0007669"/>
    <property type="project" value="TreeGrafter"/>
</dbReference>
<evidence type="ECO:0000313" key="3">
    <source>
        <dbReference type="EMBL" id="KAH1180876.1"/>
    </source>
</evidence>
<name>A0A9D3XJU2_9SAUR</name>
<accession>A0A9D3XJU2</accession>
<dbReference type="PANTHER" id="PTHR15670:SF5">
    <property type="entry name" value="RHO GTPASE-ACTIVATING PROTEIN 11A ISOFORM X1"/>
    <property type="match status" value="1"/>
</dbReference>
<feature type="region of interest" description="Disordered" evidence="1">
    <location>
        <begin position="204"/>
        <end position="229"/>
    </location>
</feature>
<feature type="compositionally biased region" description="Low complexity" evidence="1">
    <location>
        <begin position="260"/>
        <end position="272"/>
    </location>
</feature>
<organism evidence="3 4">
    <name type="scientific">Mauremys mutica</name>
    <name type="common">yellowpond turtle</name>
    <dbReference type="NCBI Taxonomy" id="74926"/>
    <lineage>
        <taxon>Eukaryota</taxon>
        <taxon>Metazoa</taxon>
        <taxon>Chordata</taxon>
        <taxon>Craniata</taxon>
        <taxon>Vertebrata</taxon>
        <taxon>Euteleostomi</taxon>
        <taxon>Archelosauria</taxon>
        <taxon>Testudinata</taxon>
        <taxon>Testudines</taxon>
        <taxon>Cryptodira</taxon>
        <taxon>Durocryptodira</taxon>
        <taxon>Testudinoidea</taxon>
        <taxon>Geoemydidae</taxon>
        <taxon>Geoemydinae</taxon>
        <taxon>Mauremys</taxon>
    </lineage>
</organism>
<sequence length="723" mass="75673">MPSLERRELAEAVVRHLRRAGVRLKHWKPALSDSPHQEKSPLAAPAGPFGTPLQALPLSESVEGVPRFLVQICEALRRHLHTEGLFRKSGSVTRVKALKAQLEAGERCLDSAAPCDLAALLKQFLRHLPEPLIPAALQDPLCQENKMDEANLAVIFAPNLFPSCALSDVPGTERRLLLQAGAVQALISHAPHIGVVPQFLLDKLPAPAPEPDSGRQSPAGPGDAGDGLAERSQRLRRRSVGDIVNGALTKLRVGRGAVGPGVDSPSGSSLVPQTTPCSAKRKALEELAREAQLGTKKWRPAVGLAGSDLSTDEAGDPLDQPPEDAPANLPDVFTDSPPELPPTAGTPPPSVGLHRRKSSCKRRPQRKLPARSPHGSPAPFERQDAGRKSLRIFARSGKELPPPDLAKRDAKAPEASGWHLLKRVVADGLEGHRAPQSWVPLPLCRPTEPDDGTRAVEDPAAGQSKRDPVPAAGSADAGKKPCTAELDLEAWFGSRTGVPCRQQRALRRSLSWPEGSVNDPPGAAGAGSSPSRPGGGETEPLDDAPGSRPGLEPLGSRMLCVTLAPGGAVPGCLGAGGGGPEEEPAPGSLAQRLPGPAGAPKRQVKRLTLAFPRSPAQPAGAGAGTPKRAARGRRFGRSLSHESALPLPGGAGAQASGRGDPALQPPKSPLSYFRACGRQILVGHKHLTLAFAGLRGRREPTASPRDMAPAGPSCDPQISPAGY</sequence>
<evidence type="ECO:0000259" key="2">
    <source>
        <dbReference type="PROSITE" id="PS50238"/>
    </source>
</evidence>
<feature type="domain" description="Rho-GAP" evidence="2">
    <location>
        <begin position="56"/>
        <end position="236"/>
    </location>
</feature>
<feature type="compositionally biased region" description="Low complexity" evidence="1">
    <location>
        <begin position="520"/>
        <end position="532"/>
    </location>
</feature>
<keyword evidence="4" id="KW-1185">Reference proteome</keyword>
<dbReference type="Proteomes" id="UP000827986">
    <property type="component" value="Unassembled WGS sequence"/>
</dbReference>
<gene>
    <name evidence="3" type="ORF">KIL84_001810</name>
</gene>
<dbReference type="InterPro" id="IPR000198">
    <property type="entry name" value="RhoGAP_dom"/>
</dbReference>
<feature type="region of interest" description="Disordered" evidence="1">
    <location>
        <begin position="433"/>
        <end position="480"/>
    </location>
</feature>
<feature type="region of interest" description="Disordered" evidence="1">
    <location>
        <begin position="694"/>
        <end position="723"/>
    </location>
</feature>
<feature type="region of interest" description="Disordered" evidence="1">
    <location>
        <begin position="493"/>
        <end position="554"/>
    </location>
</feature>
<feature type="region of interest" description="Disordered" evidence="1">
    <location>
        <begin position="569"/>
        <end position="668"/>
    </location>
</feature>
<evidence type="ECO:0000313" key="4">
    <source>
        <dbReference type="Proteomes" id="UP000827986"/>
    </source>
</evidence>
<feature type="compositionally biased region" description="Basic and acidic residues" evidence="1">
    <location>
        <begin position="447"/>
        <end position="457"/>
    </location>
</feature>
<dbReference type="InterPro" id="IPR008936">
    <property type="entry name" value="Rho_GTPase_activation_prot"/>
</dbReference>
<dbReference type="InterPro" id="IPR042869">
    <property type="entry name" value="ARHGAP11A/B"/>
</dbReference>
<dbReference type="SUPFAM" id="SSF48350">
    <property type="entry name" value="GTPase activation domain, GAP"/>
    <property type="match status" value="1"/>
</dbReference>
<dbReference type="PANTHER" id="PTHR15670">
    <property type="entry name" value="RHO GTPASE ACTIVATING PROTEIN 11A"/>
    <property type="match status" value="1"/>
</dbReference>
<dbReference type="PROSITE" id="PS50238">
    <property type="entry name" value="RHOGAP"/>
    <property type="match status" value="1"/>
</dbReference>
<dbReference type="SMART" id="SM00324">
    <property type="entry name" value="RhoGAP"/>
    <property type="match status" value="1"/>
</dbReference>